<accession>A0A2S9ZYT0</accession>
<reference evidence="2 3" key="1">
    <citation type="journal article" date="2018" name="Elife">
        <title>Functional genomics of lipid metabolism in the oleaginous yeast Rhodosporidium toruloides.</title>
        <authorList>
            <person name="Coradetti S.T."/>
            <person name="Pinel D."/>
            <person name="Geiselman G."/>
            <person name="Ito M."/>
            <person name="Mondo S."/>
            <person name="Reilly M.C."/>
            <person name="Cheng Y.F."/>
            <person name="Bauer S."/>
            <person name="Grigoriev I."/>
            <person name="Gladden J.M."/>
            <person name="Simmons B.A."/>
            <person name="Brem R."/>
            <person name="Arkin A.P."/>
            <person name="Skerker J.M."/>
        </authorList>
    </citation>
    <scope>NUCLEOTIDE SEQUENCE [LARGE SCALE GENOMIC DNA]</scope>
    <source>
        <strain evidence="2 3">NBRC 0880</strain>
    </source>
</reference>
<dbReference type="EMBL" id="LCTV02000013">
    <property type="protein sequence ID" value="PRQ70901.1"/>
    <property type="molecule type" value="Genomic_DNA"/>
</dbReference>
<gene>
    <name evidence="2" type="ORF">AAT19DRAFT_10441</name>
</gene>
<protein>
    <submittedName>
        <fullName evidence="2">Uncharacterized protein</fullName>
    </submittedName>
</protein>
<evidence type="ECO:0000313" key="2">
    <source>
        <dbReference type="EMBL" id="PRQ70901.1"/>
    </source>
</evidence>
<feature type="compositionally biased region" description="Basic and acidic residues" evidence="1">
    <location>
        <begin position="8"/>
        <end position="21"/>
    </location>
</feature>
<organism evidence="2 3">
    <name type="scientific">Rhodotorula toruloides</name>
    <name type="common">Yeast</name>
    <name type="synonym">Rhodosporidium toruloides</name>
    <dbReference type="NCBI Taxonomy" id="5286"/>
    <lineage>
        <taxon>Eukaryota</taxon>
        <taxon>Fungi</taxon>
        <taxon>Dikarya</taxon>
        <taxon>Basidiomycota</taxon>
        <taxon>Pucciniomycotina</taxon>
        <taxon>Microbotryomycetes</taxon>
        <taxon>Sporidiobolales</taxon>
        <taxon>Sporidiobolaceae</taxon>
        <taxon>Rhodotorula</taxon>
    </lineage>
</organism>
<dbReference type="AlphaFoldDB" id="A0A2S9ZYT0"/>
<evidence type="ECO:0000256" key="1">
    <source>
        <dbReference type="SAM" id="MobiDB-lite"/>
    </source>
</evidence>
<feature type="region of interest" description="Disordered" evidence="1">
    <location>
        <begin position="1"/>
        <end position="21"/>
    </location>
</feature>
<dbReference type="Proteomes" id="UP000239560">
    <property type="component" value="Unassembled WGS sequence"/>
</dbReference>
<sequence>MHCGNVTLRRERRSEPSESRDRRARSIWRRYQLDRRSATVAREWKLCEEDDNKSVSVSCTDSRLPCPRQPRREPSVLRTSYYLANCLVVGITAHGIRCPYLSCCGGFCHPVKGRVHPLEAGGAGRAGGVVRVGERTDRQAGAFARVVCRPMSIQQPVHQPGGPVLAIRVEAIRRDEKVRGRAGRVGRACGRS</sequence>
<name>A0A2S9ZYT0_RHOTO</name>
<comment type="caution">
    <text evidence="2">The sequence shown here is derived from an EMBL/GenBank/DDBJ whole genome shotgun (WGS) entry which is preliminary data.</text>
</comment>
<proteinExistence type="predicted"/>
<evidence type="ECO:0000313" key="3">
    <source>
        <dbReference type="Proteomes" id="UP000239560"/>
    </source>
</evidence>